<dbReference type="PANTHER" id="PTHR24006">
    <property type="entry name" value="UBIQUITIN CARBOXYL-TERMINAL HYDROLASE"/>
    <property type="match status" value="1"/>
</dbReference>
<organism evidence="2 3">
    <name type="scientific">Ilyodon furcidens</name>
    <name type="common">goldbreast splitfin</name>
    <dbReference type="NCBI Taxonomy" id="33524"/>
    <lineage>
        <taxon>Eukaryota</taxon>
        <taxon>Metazoa</taxon>
        <taxon>Chordata</taxon>
        <taxon>Craniata</taxon>
        <taxon>Vertebrata</taxon>
        <taxon>Euteleostomi</taxon>
        <taxon>Actinopterygii</taxon>
        <taxon>Neopterygii</taxon>
        <taxon>Teleostei</taxon>
        <taxon>Neoteleostei</taxon>
        <taxon>Acanthomorphata</taxon>
        <taxon>Ovalentaria</taxon>
        <taxon>Atherinomorphae</taxon>
        <taxon>Cyprinodontiformes</taxon>
        <taxon>Goodeidae</taxon>
        <taxon>Ilyodon</taxon>
    </lineage>
</organism>
<dbReference type="Gene3D" id="3.90.70.10">
    <property type="entry name" value="Cysteine proteinases"/>
    <property type="match status" value="1"/>
</dbReference>
<dbReference type="SUPFAM" id="SSF54001">
    <property type="entry name" value="Cysteine proteinases"/>
    <property type="match status" value="1"/>
</dbReference>
<dbReference type="EMBL" id="JAHRIQ010058702">
    <property type="protein sequence ID" value="MEQ2240017.1"/>
    <property type="molecule type" value="Genomic_DNA"/>
</dbReference>
<accession>A0ABV0U495</accession>
<dbReference type="CDD" id="cd02257">
    <property type="entry name" value="Peptidase_C19"/>
    <property type="match status" value="1"/>
</dbReference>
<protein>
    <recommendedName>
        <fullName evidence="1">USP domain-containing protein</fullName>
    </recommendedName>
</protein>
<gene>
    <name evidence="2" type="ORF">ILYODFUR_010603</name>
</gene>
<evidence type="ECO:0000259" key="1">
    <source>
        <dbReference type="PROSITE" id="PS50235"/>
    </source>
</evidence>
<evidence type="ECO:0000313" key="3">
    <source>
        <dbReference type="Proteomes" id="UP001482620"/>
    </source>
</evidence>
<dbReference type="InterPro" id="IPR028889">
    <property type="entry name" value="USP"/>
</dbReference>
<sequence>KLAEIGDCHTLTDSEMKTFLLKSFKKLVTDLAPEFSSNYQNDAHEFLITVLSQIQSFAPQLQKTASYLGTNYTCPVKKYMLFRMESTRTCKMCGDQSLRQEKFTNLSLDLVPGESIEEMLERYLMEVELEFACECGGKTSGQKFAFATLPQFLIIHLKRFRFTSSFNLEKVNDPVRLQRELVVSSKLSFREH</sequence>
<dbReference type="PROSITE" id="PS50235">
    <property type="entry name" value="USP_3"/>
    <property type="match status" value="1"/>
</dbReference>
<dbReference type="Proteomes" id="UP001482620">
    <property type="component" value="Unassembled WGS sequence"/>
</dbReference>
<feature type="non-terminal residue" evidence="2">
    <location>
        <position position="1"/>
    </location>
</feature>
<comment type="caution">
    <text evidence="2">The sequence shown here is derived from an EMBL/GenBank/DDBJ whole genome shotgun (WGS) entry which is preliminary data.</text>
</comment>
<name>A0ABV0U495_9TELE</name>
<dbReference type="InterPro" id="IPR038765">
    <property type="entry name" value="Papain-like_cys_pep_sf"/>
</dbReference>
<dbReference type="InterPro" id="IPR050164">
    <property type="entry name" value="Peptidase_C19"/>
</dbReference>
<proteinExistence type="predicted"/>
<dbReference type="InterPro" id="IPR001394">
    <property type="entry name" value="Peptidase_C19_UCH"/>
</dbReference>
<evidence type="ECO:0000313" key="2">
    <source>
        <dbReference type="EMBL" id="MEQ2240017.1"/>
    </source>
</evidence>
<dbReference type="Pfam" id="PF00443">
    <property type="entry name" value="UCH"/>
    <property type="match status" value="1"/>
</dbReference>
<feature type="domain" description="USP" evidence="1">
    <location>
        <begin position="1"/>
        <end position="192"/>
    </location>
</feature>
<dbReference type="PANTHER" id="PTHR24006:SF915">
    <property type="entry name" value="UBIQUITIN CARBOXYL-TERMINAL HYDROLASE-RELATED"/>
    <property type="match status" value="1"/>
</dbReference>
<reference evidence="2 3" key="1">
    <citation type="submission" date="2021-06" db="EMBL/GenBank/DDBJ databases">
        <authorList>
            <person name="Palmer J.M."/>
        </authorList>
    </citation>
    <scope>NUCLEOTIDE SEQUENCE [LARGE SCALE GENOMIC DNA]</scope>
    <source>
        <strain evidence="3">if_2019</strain>
        <tissue evidence="2">Muscle</tissue>
    </source>
</reference>
<keyword evidence="3" id="KW-1185">Reference proteome</keyword>